<organism evidence="10 11">
    <name type="scientific">Cordylochernes scorpioides</name>
    <dbReference type="NCBI Taxonomy" id="51811"/>
    <lineage>
        <taxon>Eukaryota</taxon>
        <taxon>Metazoa</taxon>
        <taxon>Ecdysozoa</taxon>
        <taxon>Arthropoda</taxon>
        <taxon>Chelicerata</taxon>
        <taxon>Arachnida</taxon>
        <taxon>Pseudoscorpiones</taxon>
        <taxon>Cheliferoidea</taxon>
        <taxon>Chernetidae</taxon>
        <taxon>Cordylochernes</taxon>
    </lineage>
</organism>
<evidence type="ECO:0000313" key="10">
    <source>
        <dbReference type="EMBL" id="UYV65799.1"/>
    </source>
</evidence>
<feature type="domain" description="C2H2-type" evidence="9">
    <location>
        <begin position="14"/>
        <end position="41"/>
    </location>
</feature>
<feature type="domain" description="C2H2-type" evidence="9">
    <location>
        <begin position="100"/>
        <end position="128"/>
    </location>
</feature>
<dbReference type="InterPro" id="IPR038717">
    <property type="entry name" value="Tc1-like_DDE_dom"/>
</dbReference>
<dbReference type="Pfam" id="PF13358">
    <property type="entry name" value="DDE_3"/>
    <property type="match status" value="1"/>
</dbReference>
<evidence type="ECO:0000256" key="8">
    <source>
        <dbReference type="PROSITE-ProRule" id="PRU00042"/>
    </source>
</evidence>
<keyword evidence="3" id="KW-0677">Repeat</keyword>
<dbReference type="InterPro" id="IPR036236">
    <property type="entry name" value="Znf_C2H2_sf"/>
</dbReference>
<dbReference type="SUPFAM" id="SSF57667">
    <property type="entry name" value="beta-beta-alpha zinc fingers"/>
    <property type="match status" value="4"/>
</dbReference>
<evidence type="ECO:0000256" key="3">
    <source>
        <dbReference type="ARBA" id="ARBA00022737"/>
    </source>
</evidence>
<dbReference type="InterPro" id="IPR009057">
    <property type="entry name" value="Homeodomain-like_sf"/>
</dbReference>
<dbReference type="PROSITE" id="PS50157">
    <property type="entry name" value="ZINC_FINGER_C2H2_2"/>
    <property type="match status" value="6"/>
</dbReference>
<dbReference type="SUPFAM" id="SSF46689">
    <property type="entry name" value="Homeodomain-like"/>
    <property type="match status" value="1"/>
</dbReference>
<keyword evidence="2" id="KW-0479">Metal-binding</keyword>
<evidence type="ECO:0000256" key="7">
    <source>
        <dbReference type="ARBA" id="ARBA00023242"/>
    </source>
</evidence>
<dbReference type="PROSITE" id="PS00028">
    <property type="entry name" value="ZINC_FINGER_C2H2_1"/>
    <property type="match status" value="1"/>
</dbReference>
<evidence type="ECO:0000256" key="1">
    <source>
        <dbReference type="ARBA" id="ARBA00004123"/>
    </source>
</evidence>
<keyword evidence="11" id="KW-1185">Reference proteome</keyword>
<proteinExistence type="predicted"/>
<evidence type="ECO:0000256" key="5">
    <source>
        <dbReference type="ARBA" id="ARBA00022833"/>
    </source>
</evidence>
<dbReference type="PANTHER" id="PTHR24392:SF56">
    <property type="entry name" value="ZINC FINGER PROTEIN 510"/>
    <property type="match status" value="1"/>
</dbReference>
<dbReference type="EMBL" id="CP092865">
    <property type="protein sequence ID" value="UYV65799.1"/>
    <property type="molecule type" value="Genomic_DNA"/>
</dbReference>
<evidence type="ECO:0000259" key="9">
    <source>
        <dbReference type="PROSITE" id="PS50157"/>
    </source>
</evidence>
<feature type="domain" description="C2H2-type" evidence="9">
    <location>
        <begin position="72"/>
        <end position="99"/>
    </location>
</feature>
<evidence type="ECO:0000313" key="11">
    <source>
        <dbReference type="Proteomes" id="UP001235939"/>
    </source>
</evidence>
<keyword evidence="7" id="KW-0539">Nucleus</keyword>
<name>A0ABY6KBQ0_9ARAC</name>
<sequence length="539" mass="62432">MDNKRLGKSGEQMLTCQYCDQQVKFTSHLIDHEKTHTGEREFMCDWKGCNFRSHRKFNVAQHKVTHTEEKPFTCDHCTYRSAHKTHLRVHMRKHTNSKPYICDLCGFETSYCNSLKDHKRNKHTEPALKCKVCKYVAFGEVDLRNHTCDESLCCGECGHRSQSRSHLNRHQEVHNTVLYSCSLCRTRSKSKIYFTAHMKNKHQVLNIDIEEYVTPATKSAHKTHLKVHVRKHTNSKPYICDLCGFKTSYCNSLKDHKRNKHTDPALKCKLCKYVAYGEVDLRSHTCNESLCCGECGYRSQSRSHFIRHQEVHNSVLYSCSLCGTRSKSKTYFTADMKNYHQVQSIKIEEYATPATTSLDKLWKKFQTATNVARTPGQGRPRVTTLNQDRYLSLLVRRNRRMTASQLRSDLNAATGVLVSTDTIRRRLHKKGLYARRLIICVPLTPPQKRARKLCIGNGENFLLMDDNARPHRSGVVNTFLQNHAIARMNWPARSPDLNPIEHVWDNLGRRITSLQPPPRNTHELETALTQEWALIPQEL</sequence>
<dbReference type="Gene3D" id="3.30.420.10">
    <property type="entry name" value="Ribonuclease H-like superfamily/Ribonuclease H"/>
    <property type="match status" value="1"/>
</dbReference>
<dbReference type="Gene3D" id="3.30.160.60">
    <property type="entry name" value="Classic Zinc Finger"/>
    <property type="match status" value="7"/>
</dbReference>
<dbReference type="Proteomes" id="UP001235939">
    <property type="component" value="Chromosome 03"/>
</dbReference>
<feature type="domain" description="C2H2-type" evidence="9">
    <location>
        <begin position="238"/>
        <end position="266"/>
    </location>
</feature>
<keyword evidence="6" id="KW-0238">DNA-binding</keyword>
<evidence type="ECO:0000256" key="2">
    <source>
        <dbReference type="ARBA" id="ARBA00022723"/>
    </source>
</evidence>
<dbReference type="PANTHER" id="PTHR24392">
    <property type="entry name" value="ZINC FINGER PROTEIN"/>
    <property type="match status" value="1"/>
</dbReference>
<keyword evidence="4 8" id="KW-0863">Zinc-finger</keyword>
<feature type="domain" description="C2H2-type" evidence="9">
    <location>
        <begin position="42"/>
        <end position="71"/>
    </location>
</feature>
<gene>
    <name evidence="10" type="ORF">LAZ67_3005492</name>
</gene>
<protein>
    <submittedName>
        <fullName evidence="10">MAP4K1</fullName>
    </submittedName>
</protein>
<evidence type="ECO:0000256" key="6">
    <source>
        <dbReference type="ARBA" id="ARBA00023125"/>
    </source>
</evidence>
<dbReference type="SMART" id="SM00355">
    <property type="entry name" value="ZnF_C2H2"/>
    <property type="match status" value="11"/>
</dbReference>
<comment type="subcellular location">
    <subcellularLocation>
        <location evidence="1">Nucleus</location>
    </subcellularLocation>
</comment>
<feature type="domain" description="C2H2-type" evidence="9">
    <location>
        <begin position="152"/>
        <end position="174"/>
    </location>
</feature>
<dbReference type="InterPro" id="IPR013087">
    <property type="entry name" value="Znf_C2H2_type"/>
</dbReference>
<keyword evidence="5" id="KW-0862">Zinc</keyword>
<accession>A0ABY6KBQ0</accession>
<evidence type="ECO:0000256" key="4">
    <source>
        <dbReference type="ARBA" id="ARBA00022771"/>
    </source>
</evidence>
<dbReference type="InterPro" id="IPR036397">
    <property type="entry name" value="RNaseH_sf"/>
</dbReference>
<dbReference type="InterPro" id="IPR002492">
    <property type="entry name" value="Transposase_Tc1-like"/>
</dbReference>
<reference evidence="10 11" key="1">
    <citation type="submission" date="2022-01" db="EMBL/GenBank/DDBJ databases">
        <title>A chromosomal length assembly of Cordylochernes scorpioides.</title>
        <authorList>
            <person name="Zeh D."/>
            <person name="Zeh J."/>
        </authorList>
    </citation>
    <scope>NUCLEOTIDE SEQUENCE [LARGE SCALE GENOMIC DNA]</scope>
    <source>
        <strain evidence="10">IN4F17</strain>
        <tissue evidence="10">Whole Body</tissue>
    </source>
</reference>
<dbReference type="Pfam" id="PF01498">
    <property type="entry name" value="HTH_Tnp_Tc3_2"/>
    <property type="match status" value="1"/>
</dbReference>